<dbReference type="InterPro" id="IPR047324">
    <property type="entry name" value="LbH_gamma_CA-like"/>
</dbReference>
<protein>
    <submittedName>
        <fullName evidence="1">Gamma carbonic anhydrase family protein</fullName>
    </submittedName>
</protein>
<reference evidence="1 2" key="1">
    <citation type="submission" date="2020-04" db="EMBL/GenBank/DDBJ databases">
        <title>Donghicola sp., a member of the Rhodobacteraceae family isolated from mangrove forest in Thailand.</title>
        <authorList>
            <person name="Charoenyingcharoen P."/>
            <person name="Yukphan P."/>
        </authorList>
    </citation>
    <scope>NUCLEOTIDE SEQUENCE [LARGE SCALE GENOMIC DNA]</scope>
    <source>
        <strain evidence="1 2">B5-SW-15</strain>
    </source>
</reference>
<dbReference type="InterPro" id="IPR001451">
    <property type="entry name" value="Hexapep"/>
</dbReference>
<dbReference type="Pfam" id="PF14602">
    <property type="entry name" value="Hexapep_2"/>
    <property type="match status" value="1"/>
</dbReference>
<proteinExistence type="predicted"/>
<sequence length="349" mass="36063">MSELTALIATYEGVTPRLAGAPAFAGPGAAVLGRATLGTGAWLGAFSVIRADGHTIDIGDDFHLGGHGTVHIAHAILPTIIGHHVTAGENAVIHACTVGDDCVVERDAVILDGSVIGDGAVIAAGSIVFPRSQLNGGWLYSGCPAKPVSQINTAEREARHRKTRAADSGSQEVTRSEDTAECFLAPTSRLTGTLISGRDVGVWYGCTLNAGGHVIRIGDGSNVQDNSVLTCIEGDITIGADVTIGHNVTMADCTVESGSLIGIGAILAPGTHVESDVLVAAGAQSEPGQMLTKGQVWAGRPARPIGPMDERKRAIMSGTLPHYVEYARTFSATPHEPLTQLQSELNGED</sequence>
<gene>
    <name evidence="1" type="ORF">HJ536_08040</name>
</gene>
<evidence type="ECO:0000313" key="2">
    <source>
        <dbReference type="Proteomes" id="UP000592216"/>
    </source>
</evidence>
<accession>A0A850Q2V9</accession>
<dbReference type="PANTHER" id="PTHR13061:SF29">
    <property type="entry name" value="GAMMA CARBONIC ANHYDRASE-LIKE 1, MITOCHONDRIAL-RELATED"/>
    <property type="match status" value="1"/>
</dbReference>
<dbReference type="InterPro" id="IPR050484">
    <property type="entry name" value="Transf_Hexapept/Carb_Anhydrase"/>
</dbReference>
<evidence type="ECO:0000313" key="1">
    <source>
        <dbReference type="EMBL" id="NVO23304.1"/>
    </source>
</evidence>
<comment type="caution">
    <text evidence="1">The sequence shown here is derived from an EMBL/GenBank/DDBJ whole genome shotgun (WGS) entry which is preliminary data.</text>
</comment>
<dbReference type="InterPro" id="IPR011004">
    <property type="entry name" value="Trimer_LpxA-like_sf"/>
</dbReference>
<dbReference type="CDD" id="cd04645">
    <property type="entry name" value="LbH_gamma_CA_like"/>
    <property type="match status" value="2"/>
</dbReference>
<dbReference type="Proteomes" id="UP000592216">
    <property type="component" value="Unassembled WGS sequence"/>
</dbReference>
<dbReference type="Pfam" id="PF00132">
    <property type="entry name" value="Hexapep"/>
    <property type="match status" value="1"/>
</dbReference>
<dbReference type="PANTHER" id="PTHR13061">
    <property type="entry name" value="DYNACTIN SUBUNIT P25"/>
    <property type="match status" value="1"/>
</dbReference>
<dbReference type="SUPFAM" id="SSF51161">
    <property type="entry name" value="Trimeric LpxA-like enzymes"/>
    <property type="match status" value="2"/>
</dbReference>
<dbReference type="AlphaFoldDB" id="A0A850Q2V9"/>
<name>A0A850Q2V9_9RHOB</name>
<organism evidence="1 2">
    <name type="scientific">Donghicola mangrovi</name>
    <dbReference type="NCBI Taxonomy" id="2729614"/>
    <lineage>
        <taxon>Bacteria</taxon>
        <taxon>Pseudomonadati</taxon>
        <taxon>Pseudomonadota</taxon>
        <taxon>Alphaproteobacteria</taxon>
        <taxon>Rhodobacterales</taxon>
        <taxon>Roseobacteraceae</taxon>
        <taxon>Donghicola</taxon>
    </lineage>
</organism>
<dbReference type="EMBL" id="JABCJE010000003">
    <property type="protein sequence ID" value="NVO23304.1"/>
    <property type="molecule type" value="Genomic_DNA"/>
</dbReference>
<dbReference type="Gene3D" id="2.160.10.10">
    <property type="entry name" value="Hexapeptide repeat proteins"/>
    <property type="match status" value="2"/>
</dbReference>